<dbReference type="GO" id="GO:0006508">
    <property type="term" value="P:proteolysis"/>
    <property type="evidence" value="ECO:0007669"/>
    <property type="project" value="InterPro"/>
</dbReference>
<evidence type="ECO:0000256" key="1">
    <source>
        <dbReference type="SAM" id="SignalP"/>
    </source>
</evidence>
<dbReference type="PANTHER" id="PTHR37049:SF4">
    <property type="entry name" value="RHODANESE DOMAIN-CONTAINING PROTEIN"/>
    <property type="match status" value="1"/>
</dbReference>
<dbReference type="Pfam" id="PF03572">
    <property type="entry name" value="Peptidase_S41"/>
    <property type="match status" value="1"/>
</dbReference>
<dbReference type="PANTHER" id="PTHR37049">
    <property type="entry name" value="PEPTIDASE S41 FAMILY PROTEIN"/>
    <property type="match status" value="1"/>
</dbReference>
<dbReference type="OrthoDB" id="27214at2759"/>
<feature type="signal peptide" evidence="1">
    <location>
        <begin position="1"/>
        <end position="34"/>
    </location>
</feature>
<dbReference type="InterPro" id="IPR052766">
    <property type="entry name" value="S41A_metabolite_peptidase"/>
</dbReference>
<keyword evidence="4" id="KW-1185">Reference proteome</keyword>
<dbReference type="SUPFAM" id="SSF52096">
    <property type="entry name" value="ClpP/crotonase"/>
    <property type="match status" value="1"/>
</dbReference>
<protein>
    <recommendedName>
        <fullName evidence="2">Tail specific protease domain-containing protein</fullName>
    </recommendedName>
</protein>
<organism evidence="3 4">
    <name type="scientific">Entomortierella parvispora</name>
    <dbReference type="NCBI Taxonomy" id="205924"/>
    <lineage>
        <taxon>Eukaryota</taxon>
        <taxon>Fungi</taxon>
        <taxon>Fungi incertae sedis</taxon>
        <taxon>Mucoromycota</taxon>
        <taxon>Mortierellomycotina</taxon>
        <taxon>Mortierellomycetes</taxon>
        <taxon>Mortierellales</taxon>
        <taxon>Mortierellaceae</taxon>
        <taxon>Entomortierella</taxon>
    </lineage>
</organism>
<feature type="chain" id="PRO_5040402799" description="Tail specific protease domain-containing protein" evidence="1">
    <location>
        <begin position="35"/>
        <end position="696"/>
    </location>
</feature>
<accession>A0A9P3HFX5</accession>
<name>A0A9P3HFX5_9FUNG</name>
<dbReference type="AlphaFoldDB" id="A0A9P3HFX5"/>
<comment type="caution">
    <text evidence="3">The sequence shown here is derived from an EMBL/GenBank/DDBJ whole genome shotgun (WGS) entry which is preliminary data.</text>
</comment>
<keyword evidence="1" id="KW-0732">Signal</keyword>
<reference evidence="3" key="1">
    <citation type="submission" date="2021-11" db="EMBL/GenBank/DDBJ databases">
        <authorList>
            <person name="Herlambang A."/>
            <person name="Guo Y."/>
            <person name="Takashima Y."/>
            <person name="Nishizawa T."/>
        </authorList>
    </citation>
    <scope>NUCLEOTIDE SEQUENCE</scope>
    <source>
        <strain evidence="3">E1425</strain>
    </source>
</reference>
<sequence>MTRQRLGRGVKRIVLLTAAAVSLLAGFSSVDVSAAPTALTGLIAHPRLKRQERPDDCTVLGNLEEPDIYWQDVQRCYQSVPYKAADADAILSTLYAYYRDYYIFIDSAMLENQAKPFTNPPVDVLKELDEISRKRYKGDFEFQSDVELLVNRLNDAHANYMPSCYRHYLFQQPLDLYAPVVNGVQSIRIMNDRTERGLEDCEIQKINDKDALEAIQQWADLHSGYSKDAGVRLNKALSQTTFNTVDKSWVVDMGQFLSRVTLPESAELVYQIHCTGPDYPQPRHEVLKVPWEVYRLMSWKDFGSTEEFLQRCYKDPKTEGAKKRSVKERRMEDLNHQASISSSREILNPQVMATRRRQESSAPSLIKRQAEEIKVANMVYNGTSTAFYQLIKRPTIGVVMIPTHSVNQTAEVQILIDGFQKLYDIGVRNVILDLSYNGGGYVNFAYDLVDWMFPNNTRTSVYHSDLRASMSVKALAREDLAHEDYNGYFNPDSFSDPATEEVFMTNFFLQDRVQKRAKRPTGYTPKVFMNHNLGSFEMEMPWQHDAERIVVLTEGSCGSACGMTLNRLKNRHNVKTYAVGGRQGEPLSMFSFPGASVHPLDSLLEDFNALGVDSPMQEMKYKGTYRVPVMEFFQEDDLMPIEYNPKLYAADFHLDYTPLTARNHELLWEIIANNHWKEEGNPGAEDDPSIEKPKAE</sequence>
<evidence type="ECO:0000313" key="3">
    <source>
        <dbReference type="EMBL" id="GJJ75856.1"/>
    </source>
</evidence>
<reference evidence="3" key="2">
    <citation type="journal article" date="2022" name="Microbiol. Resour. Announc.">
        <title>Whole-Genome Sequence of Entomortierella parvispora E1425, a Mucoromycotan Fungus Associated with Burkholderiaceae-Related Endosymbiotic Bacteria.</title>
        <authorList>
            <person name="Herlambang A."/>
            <person name="Guo Y."/>
            <person name="Takashima Y."/>
            <person name="Narisawa K."/>
            <person name="Ohta H."/>
            <person name="Nishizawa T."/>
        </authorList>
    </citation>
    <scope>NUCLEOTIDE SEQUENCE</scope>
    <source>
        <strain evidence="3">E1425</strain>
    </source>
</reference>
<dbReference type="GO" id="GO:0008236">
    <property type="term" value="F:serine-type peptidase activity"/>
    <property type="evidence" value="ECO:0007669"/>
    <property type="project" value="InterPro"/>
</dbReference>
<proteinExistence type="predicted"/>
<dbReference type="InterPro" id="IPR005151">
    <property type="entry name" value="Tail-specific_protease"/>
</dbReference>
<dbReference type="EMBL" id="BQFW01000011">
    <property type="protein sequence ID" value="GJJ75856.1"/>
    <property type="molecule type" value="Genomic_DNA"/>
</dbReference>
<feature type="domain" description="Tail specific protease" evidence="2">
    <location>
        <begin position="396"/>
        <end position="575"/>
    </location>
</feature>
<evidence type="ECO:0000259" key="2">
    <source>
        <dbReference type="Pfam" id="PF03572"/>
    </source>
</evidence>
<gene>
    <name evidence="3" type="ORF">EMPS_08214</name>
</gene>
<dbReference type="InterPro" id="IPR029045">
    <property type="entry name" value="ClpP/crotonase-like_dom_sf"/>
</dbReference>
<evidence type="ECO:0000313" key="4">
    <source>
        <dbReference type="Proteomes" id="UP000827284"/>
    </source>
</evidence>
<dbReference type="Gene3D" id="3.90.226.10">
    <property type="entry name" value="2-enoyl-CoA Hydratase, Chain A, domain 1"/>
    <property type="match status" value="1"/>
</dbReference>
<dbReference type="Proteomes" id="UP000827284">
    <property type="component" value="Unassembled WGS sequence"/>
</dbReference>